<dbReference type="InterPro" id="IPR029058">
    <property type="entry name" value="AB_hydrolase_fold"/>
</dbReference>
<dbReference type="PRINTS" id="PR00111">
    <property type="entry name" value="ABHYDROLASE"/>
</dbReference>
<dbReference type="InterPro" id="IPR000073">
    <property type="entry name" value="AB_hydrolase_1"/>
</dbReference>
<dbReference type="PANTHER" id="PTHR43798">
    <property type="entry name" value="MONOACYLGLYCEROL LIPASE"/>
    <property type="match status" value="1"/>
</dbReference>
<dbReference type="OrthoDB" id="9785847at2"/>
<dbReference type="SUPFAM" id="SSF53474">
    <property type="entry name" value="alpha/beta-Hydrolases"/>
    <property type="match status" value="1"/>
</dbReference>
<gene>
    <name evidence="2" type="ORF">GB881_13970</name>
</gene>
<dbReference type="AlphaFoldDB" id="A0A6N7EMP1"/>
<dbReference type="Pfam" id="PF00561">
    <property type="entry name" value="Abhydrolase_1"/>
    <property type="match status" value="1"/>
</dbReference>
<feature type="domain" description="AB hydrolase-1" evidence="1">
    <location>
        <begin position="17"/>
        <end position="253"/>
    </location>
</feature>
<name>A0A6N7EMP1_9MICO</name>
<keyword evidence="3" id="KW-1185">Reference proteome</keyword>
<dbReference type="RefSeq" id="WP_152196316.1">
    <property type="nucleotide sequence ID" value="NZ_VUKD01000005.1"/>
</dbReference>
<dbReference type="Proteomes" id="UP000437709">
    <property type="component" value="Unassembled WGS sequence"/>
</dbReference>
<proteinExistence type="predicted"/>
<sequence length="268" mass="27924">MTPVLSLTRHGEPGGLPLVLLHAFPLDSRMWDEVVALLPELDVITLDAPGFGGSPTPLAVAERLGRPTEPALETYAAAVVDSLRSTGVERAVVAGLSMGGYAALALAERHRSLLAGIGLLDTKASADDDAARANRLRVAEAAAGDAGSEAVAPMVDQVLGETTHAQRPELVERMRALLGEAPPVGIAWAQRAMAVRPDRTAALEDLDVPALVLRGAEDGMSPQSALNAMAEALSDVEVVVVPRSGHMSALEAPDQVADALRALHARCR</sequence>
<evidence type="ECO:0000313" key="2">
    <source>
        <dbReference type="EMBL" id="MPV38137.1"/>
    </source>
</evidence>
<dbReference type="EMBL" id="WHPC01000064">
    <property type="protein sequence ID" value="MPV38137.1"/>
    <property type="molecule type" value="Genomic_DNA"/>
</dbReference>
<comment type="caution">
    <text evidence="2">The sequence shown here is derived from an EMBL/GenBank/DDBJ whole genome shotgun (WGS) entry which is preliminary data.</text>
</comment>
<organism evidence="2 3">
    <name type="scientific">Georgenia subflava</name>
    <dbReference type="NCBI Taxonomy" id="1622177"/>
    <lineage>
        <taxon>Bacteria</taxon>
        <taxon>Bacillati</taxon>
        <taxon>Actinomycetota</taxon>
        <taxon>Actinomycetes</taxon>
        <taxon>Micrococcales</taxon>
        <taxon>Bogoriellaceae</taxon>
        <taxon>Georgenia</taxon>
    </lineage>
</organism>
<dbReference type="InterPro" id="IPR050266">
    <property type="entry name" value="AB_hydrolase_sf"/>
</dbReference>
<accession>A0A6N7EMP1</accession>
<keyword evidence="2" id="KW-0378">Hydrolase</keyword>
<dbReference type="GO" id="GO:0016787">
    <property type="term" value="F:hydrolase activity"/>
    <property type="evidence" value="ECO:0007669"/>
    <property type="project" value="UniProtKB-KW"/>
</dbReference>
<reference evidence="2 3" key="1">
    <citation type="submission" date="2019-10" db="EMBL/GenBank/DDBJ databases">
        <title>Georgenia wutianyii sp. nov. and Georgenia yuyongxinii sp. nov. isolated from plateau pika (Ochotona curzoniae) in the Qinghai-Tibet plateau of China.</title>
        <authorList>
            <person name="Tian Z."/>
        </authorList>
    </citation>
    <scope>NUCLEOTIDE SEQUENCE [LARGE SCALE GENOMIC DNA]</scope>
    <source>
        <strain evidence="2 3">JCM 19765</strain>
    </source>
</reference>
<evidence type="ECO:0000313" key="3">
    <source>
        <dbReference type="Proteomes" id="UP000437709"/>
    </source>
</evidence>
<protein>
    <submittedName>
        <fullName evidence="2">Alpha/beta fold hydrolase</fullName>
    </submittedName>
</protein>
<evidence type="ECO:0000259" key="1">
    <source>
        <dbReference type="Pfam" id="PF00561"/>
    </source>
</evidence>
<dbReference type="Gene3D" id="3.40.50.1820">
    <property type="entry name" value="alpha/beta hydrolase"/>
    <property type="match status" value="1"/>
</dbReference>